<protein>
    <recommendedName>
        <fullName evidence="5">Lipoprotein</fullName>
    </recommendedName>
</protein>
<proteinExistence type="predicted"/>
<sequence>MKRVIITAAGLLLLAAPAAYGISAKYRQQLEQSGCTQMSEAEGCDINKSKAENAKAGFSNPAAESAPASQSPPYAGQWVAKSSDGNTVATIRIDGSEHVWVNGKKVSAKRSDGALEFKQGMIVYRIQGDRNLKGQDTWYDTDAGTKGPIQPE</sequence>
<reference evidence="3 4" key="1">
    <citation type="journal article" date="2013" name="Genome Announc.">
        <title>Draft Genome Sequence of Aeromonas molluscorum Strain 848TT, Isolated from Bivalve Molluscs.</title>
        <authorList>
            <person name="Spataro N."/>
            <person name="Farfan M."/>
            <person name="Albarral V."/>
            <person name="Sanglas A."/>
            <person name="Loren J.G."/>
            <person name="Fuste M.C."/>
            <person name="Bosch E."/>
        </authorList>
    </citation>
    <scope>NUCLEOTIDE SEQUENCE [LARGE SCALE GENOMIC DNA]</scope>
    <source>
        <strain evidence="3 4">848</strain>
    </source>
</reference>
<evidence type="ECO:0000313" key="4">
    <source>
        <dbReference type="Proteomes" id="UP000013526"/>
    </source>
</evidence>
<dbReference type="RefSeq" id="WP_005901901.1">
    <property type="nucleotide sequence ID" value="NZ_AQGQ01000075.1"/>
</dbReference>
<feature type="compositionally biased region" description="Low complexity" evidence="1">
    <location>
        <begin position="59"/>
        <end position="73"/>
    </location>
</feature>
<comment type="caution">
    <text evidence="3">The sequence shown here is derived from an EMBL/GenBank/DDBJ whole genome shotgun (WGS) entry which is preliminary data.</text>
</comment>
<dbReference type="PATRIC" id="fig|1268236.3.peg.2361"/>
<organism evidence="3 4">
    <name type="scientific">Aeromonas molluscorum 848</name>
    <dbReference type="NCBI Taxonomy" id="1268236"/>
    <lineage>
        <taxon>Bacteria</taxon>
        <taxon>Pseudomonadati</taxon>
        <taxon>Pseudomonadota</taxon>
        <taxon>Gammaproteobacteria</taxon>
        <taxon>Aeromonadales</taxon>
        <taxon>Aeromonadaceae</taxon>
        <taxon>Aeromonas</taxon>
    </lineage>
</organism>
<feature type="signal peptide" evidence="2">
    <location>
        <begin position="1"/>
        <end position="21"/>
    </location>
</feature>
<accession>R1H8Y3</accession>
<feature type="chain" id="PRO_5004351523" description="Lipoprotein" evidence="2">
    <location>
        <begin position="22"/>
        <end position="152"/>
    </location>
</feature>
<evidence type="ECO:0000256" key="1">
    <source>
        <dbReference type="SAM" id="MobiDB-lite"/>
    </source>
</evidence>
<dbReference type="OrthoDB" id="5592783at2"/>
<evidence type="ECO:0000313" key="3">
    <source>
        <dbReference type="EMBL" id="EOD54894.1"/>
    </source>
</evidence>
<keyword evidence="4" id="KW-1185">Reference proteome</keyword>
<evidence type="ECO:0008006" key="5">
    <source>
        <dbReference type="Google" id="ProtNLM"/>
    </source>
</evidence>
<gene>
    <name evidence="3" type="ORF">G113_11948</name>
</gene>
<feature type="region of interest" description="Disordered" evidence="1">
    <location>
        <begin position="133"/>
        <end position="152"/>
    </location>
</feature>
<feature type="region of interest" description="Disordered" evidence="1">
    <location>
        <begin position="55"/>
        <end position="79"/>
    </location>
</feature>
<keyword evidence="2" id="KW-0732">Signal</keyword>
<dbReference type="AlphaFoldDB" id="R1H8Y3"/>
<dbReference type="EMBL" id="AQGQ01000075">
    <property type="protein sequence ID" value="EOD54894.1"/>
    <property type="molecule type" value="Genomic_DNA"/>
</dbReference>
<evidence type="ECO:0000256" key="2">
    <source>
        <dbReference type="SAM" id="SignalP"/>
    </source>
</evidence>
<dbReference type="Proteomes" id="UP000013526">
    <property type="component" value="Unassembled WGS sequence"/>
</dbReference>
<name>R1H8Y3_9GAMM</name>